<gene>
    <name evidence="2" type="ORF">SDC9_105134</name>
</gene>
<accession>A0A645B583</accession>
<name>A0A645B583_9ZZZZ</name>
<feature type="region of interest" description="Disordered" evidence="1">
    <location>
        <begin position="1"/>
        <end position="23"/>
    </location>
</feature>
<evidence type="ECO:0000313" key="2">
    <source>
        <dbReference type="EMBL" id="MPM58303.1"/>
    </source>
</evidence>
<organism evidence="2">
    <name type="scientific">bioreactor metagenome</name>
    <dbReference type="NCBI Taxonomy" id="1076179"/>
    <lineage>
        <taxon>unclassified sequences</taxon>
        <taxon>metagenomes</taxon>
        <taxon>ecological metagenomes</taxon>
    </lineage>
</organism>
<reference evidence="2" key="1">
    <citation type="submission" date="2019-08" db="EMBL/GenBank/DDBJ databases">
        <authorList>
            <person name="Kucharzyk K."/>
            <person name="Murdoch R.W."/>
            <person name="Higgins S."/>
            <person name="Loffler F."/>
        </authorList>
    </citation>
    <scope>NUCLEOTIDE SEQUENCE</scope>
</reference>
<dbReference type="AlphaFoldDB" id="A0A645B583"/>
<proteinExistence type="predicted"/>
<sequence>MGPHDPLRHSCGAAGKLDAGKGASVPDRRRLLLRLRLLQSGQTLPAAPFLRADEAHGRAQLTSQPVHSLCEFCGKDQHRGITGTEQKGNLPRQQPEIQGNRHGPKLLHGVINHHQLAAVGKEVGHLVAGAHAETAQSPRDCVDAPVEPGVSIALTAEYQRGFPGIAPDIQQKWFTHVLIEHTGLPFGKLRRNGFEFLALGAER</sequence>
<protein>
    <submittedName>
        <fullName evidence="2">Uncharacterized protein</fullName>
    </submittedName>
</protein>
<feature type="compositionally biased region" description="Low complexity" evidence="1">
    <location>
        <begin position="12"/>
        <end position="23"/>
    </location>
</feature>
<dbReference type="EMBL" id="VSSQ01016692">
    <property type="protein sequence ID" value="MPM58303.1"/>
    <property type="molecule type" value="Genomic_DNA"/>
</dbReference>
<comment type="caution">
    <text evidence="2">The sequence shown here is derived from an EMBL/GenBank/DDBJ whole genome shotgun (WGS) entry which is preliminary data.</text>
</comment>
<evidence type="ECO:0000256" key="1">
    <source>
        <dbReference type="SAM" id="MobiDB-lite"/>
    </source>
</evidence>